<dbReference type="InterPro" id="IPR036388">
    <property type="entry name" value="WH-like_DNA-bd_sf"/>
</dbReference>
<feature type="compositionally biased region" description="Polar residues" evidence="1">
    <location>
        <begin position="21"/>
        <end position="32"/>
    </location>
</feature>
<dbReference type="Pfam" id="PF04545">
    <property type="entry name" value="Sigma70_r4"/>
    <property type="match status" value="1"/>
</dbReference>
<name>A0ABT3SSN7_9GAMM</name>
<dbReference type="InterPro" id="IPR013324">
    <property type="entry name" value="RNA_pol_sigma_r3/r4-like"/>
</dbReference>
<dbReference type="EMBL" id="SHNP01000002">
    <property type="protein sequence ID" value="MCX2973002.1"/>
    <property type="molecule type" value="Genomic_DNA"/>
</dbReference>
<dbReference type="InterPro" id="IPR007630">
    <property type="entry name" value="RNA_pol_sigma70_r4"/>
</dbReference>
<dbReference type="InterPro" id="IPR000943">
    <property type="entry name" value="RNA_pol_sigma70"/>
</dbReference>
<proteinExistence type="predicted"/>
<gene>
    <name evidence="3" type="ORF">EYC87_05310</name>
</gene>
<feature type="domain" description="RNA polymerase sigma-70" evidence="2">
    <location>
        <begin position="53"/>
        <end position="79"/>
    </location>
</feature>
<organism evidence="3 4">
    <name type="scientific">Candidatus Seongchinamella marina</name>
    <dbReference type="NCBI Taxonomy" id="2518990"/>
    <lineage>
        <taxon>Bacteria</taxon>
        <taxon>Pseudomonadati</taxon>
        <taxon>Pseudomonadota</taxon>
        <taxon>Gammaproteobacteria</taxon>
        <taxon>Cellvibrionales</taxon>
        <taxon>Halieaceae</taxon>
        <taxon>Seongchinamella</taxon>
    </lineage>
</organism>
<dbReference type="SUPFAM" id="SSF88659">
    <property type="entry name" value="Sigma3 and sigma4 domains of RNA polymerase sigma factors"/>
    <property type="match status" value="1"/>
</dbReference>
<protein>
    <recommendedName>
        <fullName evidence="2">RNA polymerase sigma-70 domain-containing protein</fullName>
    </recommendedName>
</protein>
<comment type="caution">
    <text evidence="3">The sequence shown here is derived from an EMBL/GenBank/DDBJ whole genome shotgun (WGS) entry which is preliminary data.</text>
</comment>
<evidence type="ECO:0000313" key="4">
    <source>
        <dbReference type="Proteomes" id="UP001143307"/>
    </source>
</evidence>
<keyword evidence="4" id="KW-1185">Reference proteome</keyword>
<evidence type="ECO:0000259" key="2">
    <source>
        <dbReference type="PROSITE" id="PS00716"/>
    </source>
</evidence>
<evidence type="ECO:0000313" key="3">
    <source>
        <dbReference type="EMBL" id="MCX2973002.1"/>
    </source>
</evidence>
<dbReference type="PROSITE" id="PS00716">
    <property type="entry name" value="SIGMA70_2"/>
    <property type="match status" value="1"/>
</dbReference>
<sequence length="111" mass="12633">MLRLGPGLVRRLMSDSGRSRFPSTQKATEQRPSCNWQDKHLRNHVMSGKERATYREIGQALGMSTSAVQRIEASALVKLRHHLERQHGISVVDLIEEIAPEAYKPQDFLNL</sequence>
<dbReference type="Gene3D" id="1.10.10.10">
    <property type="entry name" value="Winged helix-like DNA-binding domain superfamily/Winged helix DNA-binding domain"/>
    <property type="match status" value="1"/>
</dbReference>
<evidence type="ECO:0000256" key="1">
    <source>
        <dbReference type="SAM" id="MobiDB-lite"/>
    </source>
</evidence>
<dbReference type="Proteomes" id="UP001143307">
    <property type="component" value="Unassembled WGS sequence"/>
</dbReference>
<feature type="region of interest" description="Disordered" evidence="1">
    <location>
        <begin position="13"/>
        <end position="32"/>
    </location>
</feature>
<accession>A0ABT3SSN7</accession>
<reference evidence="3" key="1">
    <citation type="submission" date="2019-02" db="EMBL/GenBank/DDBJ databases">
        <authorList>
            <person name="Li S.-H."/>
        </authorList>
    </citation>
    <scope>NUCLEOTIDE SEQUENCE</scope>
    <source>
        <strain evidence="3">IMCC8485</strain>
    </source>
</reference>